<dbReference type="AlphaFoldDB" id="A0A2T0X8K9"/>
<dbReference type="NCBIfam" id="TIGR03356">
    <property type="entry name" value="BGL"/>
    <property type="match status" value="1"/>
</dbReference>
<evidence type="ECO:0000256" key="10">
    <source>
        <dbReference type="PROSITE-ProRule" id="PRU10055"/>
    </source>
</evidence>
<proteinExistence type="inferred from homology"/>
<keyword evidence="5" id="KW-0119">Carbohydrate metabolism</keyword>
<feature type="binding site" evidence="9">
    <location>
        <position position="297"/>
    </location>
    <ligand>
        <name>substrate</name>
    </ligand>
</feature>
<evidence type="ECO:0000313" key="13">
    <source>
        <dbReference type="Proteomes" id="UP000238801"/>
    </source>
</evidence>
<feature type="binding site" evidence="9">
    <location>
        <position position="169"/>
    </location>
    <ligand>
        <name>substrate</name>
    </ligand>
</feature>
<feature type="active site" description="Proton donor" evidence="8">
    <location>
        <position position="170"/>
    </location>
</feature>
<dbReference type="GO" id="GO:0008422">
    <property type="term" value="F:beta-glucosidase activity"/>
    <property type="evidence" value="ECO:0007669"/>
    <property type="project" value="UniProtKB-EC"/>
</dbReference>
<name>A0A2T0X8K9_9RHOB</name>
<keyword evidence="6 11" id="KW-0326">Glycosidase</keyword>
<evidence type="ECO:0000256" key="3">
    <source>
        <dbReference type="ARBA" id="ARBA00022801"/>
    </source>
</evidence>
<evidence type="ECO:0000256" key="2">
    <source>
        <dbReference type="ARBA" id="ARBA00012744"/>
    </source>
</evidence>
<dbReference type="Pfam" id="PF00232">
    <property type="entry name" value="Glyco_hydro_1"/>
    <property type="match status" value="1"/>
</dbReference>
<gene>
    <name evidence="12" type="ORF">BCF33_0893</name>
</gene>
<dbReference type="InterPro" id="IPR017736">
    <property type="entry name" value="Glyco_hydro_1_beta-glucosidase"/>
</dbReference>
<comment type="similarity">
    <text evidence="1 11">Belongs to the glycosyl hydrolase 1 family.</text>
</comment>
<dbReference type="InterPro" id="IPR018120">
    <property type="entry name" value="Glyco_hydro_1_AS"/>
</dbReference>
<evidence type="ECO:0000256" key="11">
    <source>
        <dbReference type="RuleBase" id="RU361175"/>
    </source>
</evidence>
<dbReference type="PRINTS" id="PR00131">
    <property type="entry name" value="GLHYDRLASE1"/>
</dbReference>
<dbReference type="GO" id="GO:0030245">
    <property type="term" value="P:cellulose catabolic process"/>
    <property type="evidence" value="ECO:0007669"/>
    <property type="project" value="UniProtKB-KW"/>
</dbReference>
<accession>A0A2T0X8K9</accession>
<feature type="binding site" evidence="9">
    <location>
        <position position="398"/>
    </location>
    <ligand>
        <name>substrate</name>
    </ligand>
</feature>
<dbReference type="PROSITE" id="PS00572">
    <property type="entry name" value="GLYCOSYL_HYDROL_F1_1"/>
    <property type="match status" value="1"/>
</dbReference>
<evidence type="ECO:0000256" key="4">
    <source>
        <dbReference type="ARBA" id="ARBA00023001"/>
    </source>
</evidence>
<dbReference type="PANTHER" id="PTHR10353:SF36">
    <property type="entry name" value="LP05116P"/>
    <property type="match status" value="1"/>
</dbReference>
<protein>
    <recommendedName>
        <fullName evidence="2 11">Beta-glucosidase</fullName>
        <ecNumber evidence="2 11">3.2.1.21</ecNumber>
    </recommendedName>
</protein>
<sequence length="443" mass="49284">MGKRMTFSRADLPEGFVFGTATSAYQIEGHRFGGAGPTHWDSFAATPGNVVRAEDGATACDHYHRWEEDLDLVRDANFDAYRFSTSWARVMPDGRTVNPEGLDFYDRLVDGMLERGIKPALTLYHWELPSDLSDRGGWTNADMPGWFGDFAEVVARRIGDRVWSVAPINEMWCVAWLSHFLGEHAPGLRDVRAAARAVHHVLASHGRAVEALRGAGVANVGAVCNFEDSRPADASAGAAEAAARYHAIYNLLFLQPLTGGGYPDLVLEGIGAHLPRGWEGDMKAIAAPLDWFGVNYYTRRNIAPNDGPWPHLHDVPGRLERTAMGWEIWPQGLKATLELVAGHVDVPIYVTENGMAAPDEVHRGEVRDPARIDFLNRHVDCARAAMDAGVDLRGYFVWSLLDNYEWALGYEKRFGLVHVDFESLERTPKTSWHAMRDALRRTP</sequence>
<dbReference type="EMBL" id="PVTT01000001">
    <property type="protein sequence ID" value="PRY95276.1"/>
    <property type="molecule type" value="Genomic_DNA"/>
</dbReference>
<dbReference type="SUPFAM" id="SSF51445">
    <property type="entry name" value="(Trans)glycosidases"/>
    <property type="match status" value="1"/>
</dbReference>
<keyword evidence="4" id="KW-0136">Cellulose degradation</keyword>
<feature type="active site" description="Nucleophile" evidence="8 10">
    <location>
        <position position="352"/>
    </location>
</feature>
<feature type="binding site" evidence="9">
    <location>
        <begin position="405"/>
        <end position="406"/>
    </location>
    <ligand>
        <name>substrate</name>
    </ligand>
</feature>
<dbReference type="InterPro" id="IPR001360">
    <property type="entry name" value="Glyco_hydro_1"/>
</dbReference>
<keyword evidence="7" id="KW-0624">Polysaccharide degradation</keyword>
<organism evidence="12 13">
    <name type="scientific">Hasllibacter halocynthiae</name>
    <dbReference type="NCBI Taxonomy" id="595589"/>
    <lineage>
        <taxon>Bacteria</taxon>
        <taxon>Pseudomonadati</taxon>
        <taxon>Pseudomonadota</taxon>
        <taxon>Alphaproteobacteria</taxon>
        <taxon>Rhodobacterales</taxon>
        <taxon>Roseobacteraceae</taxon>
        <taxon>Hasllibacter</taxon>
    </lineage>
</organism>
<comment type="catalytic activity">
    <reaction evidence="11">
        <text>Hydrolysis of terminal, non-reducing beta-D-glucosyl residues with release of beta-D-glucose.</text>
        <dbReference type="EC" id="3.2.1.21"/>
    </reaction>
</comment>
<reference evidence="12 13" key="1">
    <citation type="submission" date="2018-03" db="EMBL/GenBank/DDBJ databases">
        <title>Genomic Encyclopedia of Archaeal and Bacterial Type Strains, Phase II (KMG-II): from individual species to whole genera.</title>
        <authorList>
            <person name="Goeker M."/>
        </authorList>
    </citation>
    <scope>NUCLEOTIDE SEQUENCE [LARGE SCALE GENOMIC DNA]</scope>
    <source>
        <strain evidence="12 13">DSM 29318</strain>
    </source>
</reference>
<evidence type="ECO:0000256" key="1">
    <source>
        <dbReference type="ARBA" id="ARBA00010838"/>
    </source>
</evidence>
<keyword evidence="3 11" id="KW-0378">Hydrolase</keyword>
<evidence type="ECO:0000256" key="5">
    <source>
        <dbReference type="ARBA" id="ARBA00023277"/>
    </source>
</evidence>
<evidence type="ECO:0000313" key="12">
    <source>
        <dbReference type="EMBL" id="PRY95276.1"/>
    </source>
</evidence>
<feature type="binding site" evidence="9">
    <location>
        <position position="26"/>
    </location>
    <ligand>
        <name>substrate</name>
    </ligand>
</feature>
<dbReference type="EC" id="3.2.1.21" evidence="2 11"/>
<dbReference type="FunFam" id="3.20.20.80:FF:000004">
    <property type="entry name" value="Beta-glucosidase 6-phospho-beta-glucosidase"/>
    <property type="match status" value="1"/>
</dbReference>
<feature type="binding site" evidence="9">
    <location>
        <position position="125"/>
    </location>
    <ligand>
        <name>substrate</name>
    </ligand>
</feature>
<dbReference type="InterPro" id="IPR017853">
    <property type="entry name" value="GH"/>
</dbReference>
<evidence type="ECO:0000256" key="9">
    <source>
        <dbReference type="PIRSR" id="PIRSR617736-2"/>
    </source>
</evidence>
<evidence type="ECO:0000256" key="7">
    <source>
        <dbReference type="ARBA" id="ARBA00023326"/>
    </source>
</evidence>
<dbReference type="PANTHER" id="PTHR10353">
    <property type="entry name" value="GLYCOSYL HYDROLASE"/>
    <property type="match status" value="1"/>
</dbReference>
<comment type="caution">
    <text evidence="12">The sequence shown here is derived from an EMBL/GenBank/DDBJ whole genome shotgun (WGS) entry which is preliminary data.</text>
</comment>
<keyword evidence="13" id="KW-1185">Reference proteome</keyword>
<dbReference type="Gene3D" id="3.20.20.80">
    <property type="entry name" value="Glycosidases"/>
    <property type="match status" value="1"/>
</dbReference>
<evidence type="ECO:0000256" key="6">
    <source>
        <dbReference type="ARBA" id="ARBA00023295"/>
    </source>
</evidence>
<dbReference type="Proteomes" id="UP000238801">
    <property type="component" value="Unassembled WGS sequence"/>
</dbReference>
<evidence type="ECO:0000256" key="8">
    <source>
        <dbReference type="PIRSR" id="PIRSR617736-1"/>
    </source>
</evidence>
<dbReference type="GO" id="GO:0005829">
    <property type="term" value="C:cytosol"/>
    <property type="evidence" value="ECO:0007669"/>
    <property type="project" value="TreeGrafter"/>
</dbReference>